<protein>
    <submittedName>
        <fullName evidence="2">Uncharacterized protein</fullName>
    </submittedName>
</protein>
<gene>
    <name evidence="2" type="ORF">GNH96_13480</name>
</gene>
<reference evidence="3" key="1">
    <citation type="submission" date="2019-12" db="EMBL/GenBank/DDBJ databases">
        <authorList>
            <person name="Awala S.I."/>
            <person name="Rhee S.K."/>
        </authorList>
    </citation>
    <scope>NUCLEOTIDE SEQUENCE [LARGE SCALE GENOMIC DNA]</scope>
    <source>
        <strain evidence="3">IM1</strain>
    </source>
</reference>
<name>A0A858QAF2_9GAMM</name>
<organism evidence="2 3">
    <name type="scientific">Methylococcus geothermalis</name>
    <dbReference type="NCBI Taxonomy" id="2681310"/>
    <lineage>
        <taxon>Bacteria</taxon>
        <taxon>Pseudomonadati</taxon>
        <taxon>Pseudomonadota</taxon>
        <taxon>Gammaproteobacteria</taxon>
        <taxon>Methylococcales</taxon>
        <taxon>Methylococcaceae</taxon>
        <taxon>Methylococcus</taxon>
    </lineage>
</organism>
<dbReference type="RefSeq" id="WP_169604152.1">
    <property type="nucleotide sequence ID" value="NZ_CP046565.1"/>
</dbReference>
<evidence type="ECO:0000313" key="3">
    <source>
        <dbReference type="Proteomes" id="UP000503004"/>
    </source>
</evidence>
<feature type="compositionally biased region" description="Basic and acidic residues" evidence="1">
    <location>
        <begin position="1"/>
        <end position="23"/>
    </location>
</feature>
<accession>A0A858QAF2</accession>
<proteinExistence type="predicted"/>
<dbReference type="KEGG" id="metu:GNH96_13480"/>
<sequence>MSKKSMADWWKEKRMTEERKKAGQADFEDVEALYDRLGREPAVDASLEVIRKEMAAVYRDMRAGRIDCNDGTRLAYVLDMLRKTHESNVVKNRLGALEKAMGVKSDSGPEWLGLPFGNSD</sequence>
<keyword evidence="3" id="KW-1185">Reference proteome</keyword>
<feature type="region of interest" description="Disordered" evidence="1">
    <location>
        <begin position="1"/>
        <end position="24"/>
    </location>
</feature>
<dbReference type="EMBL" id="CP046565">
    <property type="protein sequence ID" value="QJD30877.1"/>
    <property type="molecule type" value="Genomic_DNA"/>
</dbReference>
<dbReference type="AlphaFoldDB" id="A0A858QAF2"/>
<evidence type="ECO:0000313" key="2">
    <source>
        <dbReference type="EMBL" id="QJD30877.1"/>
    </source>
</evidence>
<dbReference type="Proteomes" id="UP000503004">
    <property type="component" value="Chromosome"/>
</dbReference>
<evidence type="ECO:0000256" key="1">
    <source>
        <dbReference type="SAM" id="MobiDB-lite"/>
    </source>
</evidence>